<feature type="domain" description="Aerotolerance regulator N-terminal" evidence="2">
    <location>
        <begin position="1"/>
        <end position="76"/>
    </location>
</feature>
<keyword evidence="1" id="KW-1133">Transmembrane helix</keyword>
<accession>A0A286RGW1</accession>
<dbReference type="PANTHER" id="PTHR37464">
    <property type="entry name" value="BLL2463 PROTEIN"/>
    <property type="match status" value="1"/>
</dbReference>
<dbReference type="InterPro" id="IPR029062">
    <property type="entry name" value="Class_I_gatase-like"/>
</dbReference>
<feature type="transmembrane region" description="Helical" evidence="1">
    <location>
        <begin position="56"/>
        <end position="74"/>
    </location>
</feature>
<dbReference type="InterPro" id="IPR036465">
    <property type="entry name" value="vWFA_dom_sf"/>
</dbReference>
<sequence>MTFGAAAFLLAALAAIIPPILHMINRQRAKQLPFSTLRFLKISVQKTRRRRQIRDIFLMILRMAVLILIAIGLARPTLSKVRSLFGGSQAAVAIVLDNSASMGWIDEGRPRFELAVAAVNQILAELQAGDEVALWVTSGRFYPELGKFDREHDKVRQLLAQIAQQGPTFERGTLMPLLNQAREQLAQSQAPQRYLFVITDNQNVAWEGLEENRNRASEDAATRQSSADDRRLREIPIVVVDCQRTPRPNVAVRKVTVQSVLPVAGVPMKVVLELFNASSIPQQRVAEVYVDGNKVGTTPELTIPPEGALPAEVVFTLDRGGIHQGEVRLVGEDGARFDDRRFFTIEIEAAIPVAIVINERKEIPYLNDSFYLEKALQPIEGQNWSIKTTLLTPNEVTTEPLSNYRIIYLVNLRSLEATVLEKLAAFVQNGGRLVWIAGEEVDPANYNAWNEMANGGLLPIPLDTVRSAQAEEGRDSWRVNWLDVQHPALTGFAEPPSLYQSILVYKYVKPKAAETDGVRVLLRLDGEGDPLLVEKQVGHGIVLFLGTSVHVEWTNFPLRPIFAPLMARLAFYLAGGEPTQFAGLAGQPLIIPFLGQIPPGVVEVTPPSGSLMRFNIEPQSKEFRYTDTHQVGVYQLRLLASVRPVQKAFAVNVDPDESDPGKIENATLEEAFSGVPLVFAEDPEDLSKTFDFLRHGRSLAEFFLTLVLLGLVFETFISNWFSPRDDENRPRPLESYRPTRRLAPQLGWRDLAVTIKWC</sequence>
<gene>
    <name evidence="4" type="ORF">THTE_2585</name>
</gene>
<reference evidence="4 5" key="1">
    <citation type="journal article" name="Front. Microbiol.">
        <title>Sugar Metabolism of the First Thermophilic Planctomycete Thermogutta terrifontis: Comparative Genomic and Transcriptomic Approaches.</title>
        <authorList>
            <person name="Elcheninov A.G."/>
            <person name="Menzel P."/>
            <person name="Gudbergsdottir S.R."/>
            <person name="Slesarev A.I."/>
            <person name="Kadnikov V.V."/>
            <person name="Krogh A."/>
            <person name="Bonch-Osmolovskaya E.A."/>
            <person name="Peng X."/>
            <person name="Kublanov I.V."/>
        </authorList>
    </citation>
    <scope>NUCLEOTIDE SEQUENCE [LARGE SCALE GENOMIC DNA]</scope>
    <source>
        <strain evidence="4 5">R1</strain>
    </source>
</reference>
<feature type="transmembrane region" description="Helical" evidence="1">
    <location>
        <begin position="702"/>
        <end position="721"/>
    </location>
</feature>
<dbReference type="RefSeq" id="WP_095415318.1">
    <property type="nucleotide sequence ID" value="NZ_CP018477.1"/>
</dbReference>
<dbReference type="KEGG" id="ttf:THTE_2585"/>
<dbReference type="SUPFAM" id="SSF53300">
    <property type="entry name" value="vWA-like"/>
    <property type="match status" value="1"/>
</dbReference>
<dbReference type="InterPro" id="IPR002035">
    <property type="entry name" value="VWF_A"/>
</dbReference>
<protein>
    <recommendedName>
        <fullName evidence="6">VWFA domain-containing protein</fullName>
    </recommendedName>
</protein>
<dbReference type="NCBIfam" id="TIGR02226">
    <property type="entry name" value="two_anch"/>
    <property type="match status" value="1"/>
</dbReference>
<dbReference type="Gene3D" id="3.40.50.880">
    <property type="match status" value="1"/>
</dbReference>
<evidence type="ECO:0008006" key="6">
    <source>
        <dbReference type="Google" id="ProtNLM"/>
    </source>
</evidence>
<dbReference type="InterPro" id="IPR011933">
    <property type="entry name" value="Double_TM_dom"/>
</dbReference>
<keyword evidence="1" id="KW-0812">Transmembrane</keyword>
<evidence type="ECO:0000313" key="4">
    <source>
        <dbReference type="EMBL" id="ASV75187.1"/>
    </source>
</evidence>
<proteinExistence type="predicted"/>
<keyword evidence="5" id="KW-1185">Reference proteome</keyword>
<dbReference type="Pfam" id="PF13519">
    <property type="entry name" value="VWA_2"/>
    <property type="match status" value="1"/>
</dbReference>
<feature type="domain" description="VWFA" evidence="3">
    <location>
        <begin position="92"/>
        <end position="201"/>
    </location>
</feature>
<dbReference type="SUPFAM" id="SSF52317">
    <property type="entry name" value="Class I glutamine amidotransferase-like"/>
    <property type="match status" value="1"/>
</dbReference>
<organism evidence="4 5">
    <name type="scientific">Thermogutta terrifontis</name>
    <dbReference type="NCBI Taxonomy" id="1331910"/>
    <lineage>
        <taxon>Bacteria</taxon>
        <taxon>Pseudomonadati</taxon>
        <taxon>Planctomycetota</taxon>
        <taxon>Planctomycetia</taxon>
        <taxon>Pirellulales</taxon>
        <taxon>Thermoguttaceae</taxon>
        <taxon>Thermogutta</taxon>
    </lineage>
</organism>
<dbReference type="AlphaFoldDB" id="A0A286RGW1"/>
<dbReference type="Pfam" id="PF07584">
    <property type="entry name" value="BatA"/>
    <property type="match status" value="1"/>
</dbReference>
<dbReference type="PANTHER" id="PTHR37464:SF1">
    <property type="entry name" value="BLL2463 PROTEIN"/>
    <property type="match status" value="1"/>
</dbReference>
<dbReference type="OrthoDB" id="247959at2"/>
<evidence type="ECO:0000313" key="5">
    <source>
        <dbReference type="Proteomes" id="UP000215086"/>
    </source>
</evidence>
<dbReference type="InterPro" id="IPR024163">
    <property type="entry name" value="Aerotolerance_reg_N"/>
</dbReference>
<dbReference type="EMBL" id="CP018477">
    <property type="protein sequence ID" value="ASV75187.1"/>
    <property type="molecule type" value="Genomic_DNA"/>
</dbReference>
<feature type="transmembrane region" description="Helical" evidence="1">
    <location>
        <begin position="6"/>
        <end position="24"/>
    </location>
</feature>
<dbReference type="Proteomes" id="UP000215086">
    <property type="component" value="Chromosome"/>
</dbReference>
<evidence type="ECO:0000259" key="2">
    <source>
        <dbReference type="Pfam" id="PF07584"/>
    </source>
</evidence>
<dbReference type="Gene3D" id="3.40.50.410">
    <property type="entry name" value="von Willebrand factor, type A domain"/>
    <property type="match status" value="1"/>
</dbReference>
<evidence type="ECO:0000259" key="3">
    <source>
        <dbReference type="Pfam" id="PF13519"/>
    </source>
</evidence>
<evidence type="ECO:0000256" key="1">
    <source>
        <dbReference type="SAM" id="Phobius"/>
    </source>
</evidence>
<keyword evidence="1" id="KW-0472">Membrane</keyword>
<dbReference type="CDD" id="cd03143">
    <property type="entry name" value="A4_beta-galactosidase_middle_domain"/>
    <property type="match status" value="1"/>
</dbReference>
<name>A0A286RGW1_9BACT</name>